<name>A0A9P4LXQ9_9PEZI</name>
<accession>A0A9P4LXQ9</accession>
<evidence type="ECO:0000256" key="1">
    <source>
        <dbReference type="SAM" id="MobiDB-lite"/>
    </source>
</evidence>
<evidence type="ECO:0000313" key="3">
    <source>
        <dbReference type="EMBL" id="KAF2086341.1"/>
    </source>
</evidence>
<feature type="region of interest" description="Disordered" evidence="1">
    <location>
        <begin position="283"/>
        <end position="397"/>
    </location>
</feature>
<feature type="transmembrane region" description="Helical" evidence="2">
    <location>
        <begin position="167"/>
        <end position="189"/>
    </location>
</feature>
<feature type="compositionally biased region" description="Low complexity" evidence="1">
    <location>
        <begin position="227"/>
        <end position="245"/>
    </location>
</feature>
<organism evidence="3 4">
    <name type="scientific">Saccharata proteae CBS 121410</name>
    <dbReference type="NCBI Taxonomy" id="1314787"/>
    <lineage>
        <taxon>Eukaryota</taxon>
        <taxon>Fungi</taxon>
        <taxon>Dikarya</taxon>
        <taxon>Ascomycota</taxon>
        <taxon>Pezizomycotina</taxon>
        <taxon>Dothideomycetes</taxon>
        <taxon>Dothideomycetes incertae sedis</taxon>
        <taxon>Botryosphaeriales</taxon>
        <taxon>Saccharataceae</taxon>
        <taxon>Saccharata</taxon>
    </lineage>
</organism>
<feature type="region of interest" description="Disordered" evidence="1">
    <location>
        <begin position="213"/>
        <end position="255"/>
    </location>
</feature>
<evidence type="ECO:0000256" key="2">
    <source>
        <dbReference type="SAM" id="Phobius"/>
    </source>
</evidence>
<feature type="region of interest" description="Disordered" evidence="1">
    <location>
        <begin position="59"/>
        <end position="91"/>
    </location>
</feature>
<evidence type="ECO:0000313" key="4">
    <source>
        <dbReference type="Proteomes" id="UP000799776"/>
    </source>
</evidence>
<comment type="caution">
    <text evidence="3">The sequence shown here is derived from an EMBL/GenBank/DDBJ whole genome shotgun (WGS) entry which is preliminary data.</text>
</comment>
<keyword evidence="2" id="KW-0472">Membrane</keyword>
<dbReference type="AlphaFoldDB" id="A0A9P4LXQ9"/>
<evidence type="ECO:0008006" key="5">
    <source>
        <dbReference type="Google" id="ProtNLM"/>
    </source>
</evidence>
<reference evidence="3" key="1">
    <citation type="journal article" date="2020" name="Stud. Mycol.">
        <title>101 Dothideomycetes genomes: a test case for predicting lifestyles and emergence of pathogens.</title>
        <authorList>
            <person name="Haridas S."/>
            <person name="Albert R."/>
            <person name="Binder M."/>
            <person name="Bloem J."/>
            <person name="Labutti K."/>
            <person name="Salamov A."/>
            <person name="Andreopoulos B."/>
            <person name="Baker S."/>
            <person name="Barry K."/>
            <person name="Bills G."/>
            <person name="Bluhm B."/>
            <person name="Cannon C."/>
            <person name="Castanera R."/>
            <person name="Culley D."/>
            <person name="Daum C."/>
            <person name="Ezra D."/>
            <person name="Gonzalez J."/>
            <person name="Henrissat B."/>
            <person name="Kuo A."/>
            <person name="Liang C."/>
            <person name="Lipzen A."/>
            <person name="Lutzoni F."/>
            <person name="Magnuson J."/>
            <person name="Mondo S."/>
            <person name="Nolan M."/>
            <person name="Ohm R."/>
            <person name="Pangilinan J."/>
            <person name="Park H.-J."/>
            <person name="Ramirez L."/>
            <person name="Alfaro M."/>
            <person name="Sun H."/>
            <person name="Tritt A."/>
            <person name="Yoshinaga Y."/>
            <person name="Zwiers L.-H."/>
            <person name="Turgeon B."/>
            <person name="Goodwin S."/>
            <person name="Spatafora J."/>
            <person name="Crous P."/>
            <person name="Grigoriev I."/>
        </authorList>
    </citation>
    <scope>NUCLEOTIDE SEQUENCE</scope>
    <source>
        <strain evidence="3">CBS 121410</strain>
    </source>
</reference>
<keyword evidence="2" id="KW-0812">Transmembrane</keyword>
<feature type="compositionally biased region" description="Low complexity" evidence="1">
    <location>
        <begin position="62"/>
        <end position="72"/>
    </location>
</feature>
<feature type="region of interest" description="Disordered" evidence="1">
    <location>
        <begin position="122"/>
        <end position="157"/>
    </location>
</feature>
<keyword evidence="4" id="KW-1185">Reference proteome</keyword>
<dbReference type="Proteomes" id="UP000799776">
    <property type="component" value="Unassembled WGS sequence"/>
</dbReference>
<sequence>MPPKSRRGEEDDNDHDSGYWHSIHTSIASEIMSLATAIPATTTLTIDGSTVVVSNNPIFPIASAPSTTTTTDSAEETSETESSTTSLSGWRSQYPTSTVEVALTRPTYVALTPSDSQTALPWAQAGSSAAADSTGTTSSSADNGSSSPSGSAISNGSGNHGGLSTGMITAVVVIPLVVILVLGFAGFLIHRRRKAQHEVQQERALEEMKMRGRHDFGGAGGAGGVPGSQSPSPSYQSSPYQDSSSTPPPAHTSPTLAAPIIIAPMGSGNGAYFTGIDTSEALSVRSSEREPSGGFMLDGEHHEEPPPPYRPASVPALSRDSSMRQPGGPGNASSSHLMAGSPDTVIRSPFADPPEEDAMSDVSTPTGTYARRYDDDESSFVSEISYQDGPTRIHQTV</sequence>
<gene>
    <name evidence="3" type="ORF">K490DRAFT_66893</name>
</gene>
<feature type="compositionally biased region" description="Low complexity" evidence="1">
    <location>
        <begin position="125"/>
        <end position="157"/>
    </location>
</feature>
<dbReference type="EMBL" id="ML978725">
    <property type="protein sequence ID" value="KAF2086341.1"/>
    <property type="molecule type" value="Genomic_DNA"/>
</dbReference>
<feature type="compositionally biased region" description="Gly residues" evidence="1">
    <location>
        <begin position="217"/>
        <end position="226"/>
    </location>
</feature>
<proteinExistence type="predicted"/>
<dbReference type="OrthoDB" id="3935400at2759"/>
<keyword evidence="2" id="KW-1133">Transmembrane helix</keyword>
<protein>
    <recommendedName>
        <fullName evidence="5">Mid2 domain-containing protein</fullName>
    </recommendedName>
</protein>